<name>A0A9Q4PV15_9EURY</name>
<feature type="domain" description="B-block binding subunit of TFIIIC" evidence="1">
    <location>
        <begin position="14"/>
        <end position="66"/>
    </location>
</feature>
<gene>
    <name evidence="2" type="ORF">L0665_02530</name>
</gene>
<dbReference type="RefSeq" id="WP_274924145.1">
    <property type="nucleotide sequence ID" value="NZ_JAKELO010000002.1"/>
</dbReference>
<evidence type="ECO:0000259" key="1">
    <source>
        <dbReference type="Pfam" id="PF04182"/>
    </source>
</evidence>
<dbReference type="Pfam" id="PF04182">
    <property type="entry name" value="B-block_TFIIIC"/>
    <property type="match status" value="1"/>
</dbReference>
<dbReference type="AlphaFoldDB" id="A0A9Q4PV15"/>
<evidence type="ECO:0000313" key="2">
    <source>
        <dbReference type="EMBL" id="MDE4907495.1"/>
    </source>
</evidence>
<protein>
    <submittedName>
        <fullName evidence="2">Lrp/AsnC family transcriptional regulator</fullName>
    </submittedName>
</protein>
<proteinExistence type="predicted"/>
<organism evidence="2 3">
    <name type="scientific">Methanogenium marinum</name>
    <dbReference type="NCBI Taxonomy" id="348610"/>
    <lineage>
        <taxon>Archaea</taxon>
        <taxon>Methanobacteriati</taxon>
        <taxon>Methanobacteriota</taxon>
        <taxon>Stenosarchaea group</taxon>
        <taxon>Methanomicrobia</taxon>
        <taxon>Methanomicrobiales</taxon>
        <taxon>Methanomicrobiaceae</taxon>
        <taxon>Methanogenium</taxon>
    </lineage>
</organism>
<dbReference type="EMBL" id="JAKELO010000002">
    <property type="protein sequence ID" value="MDE4907495.1"/>
    <property type="molecule type" value="Genomic_DNA"/>
</dbReference>
<dbReference type="InterPro" id="IPR036390">
    <property type="entry name" value="WH_DNA-bd_sf"/>
</dbReference>
<dbReference type="InterPro" id="IPR007309">
    <property type="entry name" value="TFIIIC_Bblock-bd"/>
</dbReference>
<dbReference type="Proteomes" id="UP001143747">
    <property type="component" value="Unassembled WGS sequence"/>
</dbReference>
<dbReference type="SUPFAM" id="SSF46785">
    <property type="entry name" value="Winged helix' DNA-binding domain"/>
    <property type="match status" value="1"/>
</dbReference>
<keyword evidence="3" id="KW-1185">Reference proteome</keyword>
<comment type="caution">
    <text evidence="2">The sequence shown here is derived from an EMBL/GenBank/DDBJ whole genome shotgun (WGS) entry which is preliminary data.</text>
</comment>
<sequence length="114" mass="13035">MTDLAQIALREIQSHPEGVLQSGLWKTLEIDSRKCSRVVKALLDDGKIERIEYRREGQRTYLLKAKKPAVDPALLIAGGELIPCICCEEECEVLVCPMLLDWMYQLAIEEFEEK</sequence>
<evidence type="ECO:0000313" key="3">
    <source>
        <dbReference type="Proteomes" id="UP001143747"/>
    </source>
</evidence>
<accession>A0A9Q4PV15</accession>
<reference evidence="2" key="1">
    <citation type="submission" date="2022-01" db="EMBL/GenBank/DDBJ databases">
        <title>Draft genome of Methanogenium marinum DSM 15558.</title>
        <authorList>
            <person name="Chen S.-C."/>
            <person name="You Y.-T."/>
        </authorList>
    </citation>
    <scope>NUCLEOTIDE SEQUENCE</scope>
    <source>
        <strain evidence="2">DSM 15558</strain>
    </source>
</reference>